<feature type="transmembrane region" description="Helical" evidence="1">
    <location>
        <begin position="20"/>
        <end position="38"/>
    </location>
</feature>
<keyword evidence="1" id="KW-0472">Membrane</keyword>
<accession>A0A6G9Y6V4</accession>
<name>A0A6G9Y6V4_9NOCA</name>
<proteinExistence type="predicted"/>
<organism evidence="2 3">
    <name type="scientific">Nocardia arthritidis</name>
    <dbReference type="NCBI Taxonomy" id="228602"/>
    <lineage>
        <taxon>Bacteria</taxon>
        <taxon>Bacillati</taxon>
        <taxon>Actinomycetota</taxon>
        <taxon>Actinomycetes</taxon>
        <taxon>Mycobacteriales</taxon>
        <taxon>Nocardiaceae</taxon>
        <taxon>Nocardia</taxon>
    </lineage>
</organism>
<gene>
    <name evidence="2" type="ORF">F5544_04630</name>
</gene>
<sequence length="467" mass="51351">MPTKISNIYETLIEAIDNHPVAAVLMTIAFLAAIRLLIALAHRIVRISVHRGWTSEHIGTTLAAAIATGVSAQGMWIFMSDTLQLPVFLRIAFFAFLEIMVVTSALRARTAQRADAPSSVDGIAMWVLTALSAVLSATEADNAGTLLIRLSAPLVAAWGWERSMALERRIRTGRWSRINWTLTPERILVRLGLADPDLGRTSSDAVAQRRLVAVALAVDDARFARDTAGANDRTMRRAEARLRTAMRRATKDGGLVRIAGRDHREALIEQIAVLRGASALLDLKTPNPWPTAENDSRVNVPKVPAMEPVPVSSTPEHFIFQPTPRARTATGTGTNAMRSHAHHTDPVAAHHKDDLDFEQVDRAADDEKAHSVLRIAAHRQTTGHAISPHPSAHAAIGWETIAQRVCAEDPACRRDLDAVREILRLRHEERLSYPDIAIRVNGFSKHAVGRVIRQARKYLDVEDAKLA</sequence>
<evidence type="ECO:0008006" key="4">
    <source>
        <dbReference type="Google" id="ProtNLM"/>
    </source>
</evidence>
<protein>
    <recommendedName>
        <fullName evidence="4">DUF2637 domain-containing protein</fullName>
    </recommendedName>
</protein>
<dbReference type="EMBL" id="CP046172">
    <property type="protein sequence ID" value="QIS08840.1"/>
    <property type="molecule type" value="Genomic_DNA"/>
</dbReference>
<dbReference type="RefSeq" id="WP_167472026.1">
    <property type="nucleotide sequence ID" value="NZ_CP046172.1"/>
</dbReference>
<keyword evidence="3" id="KW-1185">Reference proteome</keyword>
<dbReference type="KEGG" id="nah:F5544_04630"/>
<feature type="transmembrane region" description="Helical" evidence="1">
    <location>
        <begin position="85"/>
        <end position="106"/>
    </location>
</feature>
<reference evidence="2 3" key="1">
    <citation type="journal article" date="2019" name="ACS Chem. Biol.">
        <title>Identification and Mobilization of a Cryptic Antibiotic Biosynthesis Gene Locus from a Human-Pathogenic Nocardia Isolate.</title>
        <authorList>
            <person name="Herisse M."/>
            <person name="Ishida K."/>
            <person name="Porter J.L."/>
            <person name="Howden B."/>
            <person name="Hertweck C."/>
            <person name="Stinear T.P."/>
            <person name="Pidot S.J."/>
        </authorList>
    </citation>
    <scope>NUCLEOTIDE SEQUENCE [LARGE SCALE GENOMIC DNA]</scope>
    <source>
        <strain evidence="2 3">AUSMDU00012717</strain>
    </source>
</reference>
<feature type="transmembrane region" description="Helical" evidence="1">
    <location>
        <begin position="58"/>
        <end position="79"/>
    </location>
</feature>
<evidence type="ECO:0000313" key="3">
    <source>
        <dbReference type="Proteomes" id="UP000503540"/>
    </source>
</evidence>
<keyword evidence="1" id="KW-1133">Transmembrane helix</keyword>
<keyword evidence="1" id="KW-0812">Transmembrane</keyword>
<dbReference type="AlphaFoldDB" id="A0A6G9Y6V4"/>
<dbReference type="Proteomes" id="UP000503540">
    <property type="component" value="Chromosome"/>
</dbReference>
<evidence type="ECO:0000256" key="1">
    <source>
        <dbReference type="SAM" id="Phobius"/>
    </source>
</evidence>
<evidence type="ECO:0000313" key="2">
    <source>
        <dbReference type="EMBL" id="QIS08840.1"/>
    </source>
</evidence>